<evidence type="ECO:0000256" key="2">
    <source>
        <dbReference type="SAM" id="Phobius"/>
    </source>
</evidence>
<evidence type="ECO:0000313" key="3">
    <source>
        <dbReference type="EMBL" id="SDZ06053.1"/>
    </source>
</evidence>
<evidence type="ECO:0000313" key="4">
    <source>
        <dbReference type="Proteomes" id="UP000198891"/>
    </source>
</evidence>
<evidence type="ECO:0000256" key="1">
    <source>
        <dbReference type="SAM" id="Coils"/>
    </source>
</evidence>
<protein>
    <submittedName>
        <fullName evidence="3">Uncharacterized protein</fullName>
    </submittedName>
</protein>
<dbReference type="STRING" id="381665.SAMN05216554_2184"/>
<reference evidence="3 4" key="1">
    <citation type="submission" date="2016-10" db="EMBL/GenBank/DDBJ databases">
        <authorList>
            <person name="de Groot N.N."/>
        </authorList>
    </citation>
    <scope>NUCLEOTIDE SEQUENCE [LARGE SCALE GENOMIC DNA]</scope>
    <source>
        <strain evidence="3 4">CGMCC 4.3491</strain>
    </source>
</reference>
<keyword evidence="1" id="KW-0175">Coiled coil</keyword>
<keyword evidence="2" id="KW-1133">Transmembrane helix</keyword>
<gene>
    <name evidence="3" type="ORF">SAMN05216554_2184</name>
</gene>
<feature type="transmembrane region" description="Helical" evidence="2">
    <location>
        <begin position="6"/>
        <end position="26"/>
    </location>
</feature>
<dbReference type="EMBL" id="FNPZ01000002">
    <property type="protein sequence ID" value="SDZ06053.1"/>
    <property type="molecule type" value="Genomic_DNA"/>
</dbReference>
<dbReference type="OrthoDB" id="5119509at2"/>
<accession>A0A1H3PYN7</accession>
<keyword evidence="2" id="KW-0812">Transmembrane</keyword>
<sequence>MAWWAWLIIWVVLGLGFFGMLAWLGYRLFRKGVAVMHALEELTDKVAQLNENIEELAPEEPAERAILIGYAETARRRELHLERKAELKQARREARIKRGKLLVNPETIPTIRKWTNAR</sequence>
<feature type="coiled-coil region" evidence="1">
    <location>
        <begin position="39"/>
        <end position="97"/>
    </location>
</feature>
<dbReference type="AlphaFoldDB" id="A0A1H3PYN7"/>
<keyword evidence="4" id="KW-1185">Reference proteome</keyword>
<name>A0A1H3PYN7_9MICO</name>
<organism evidence="3 4">
    <name type="scientific">Herbiconiux ginsengi</name>
    <dbReference type="NCBI Taxonomy" id="381665"/>
    <lineage>
        <taxon>Bacteria</taxon>
        <taxon>Bacillati</taxon>
        <taxon>Actinomycetota</taxon>
        <taxon>Actinomycetes</taxon>
        <taxon>Micrococcales</taxon>
        <taxon>Microbacteriaceae</taxon>
        <taxon>Herbiconiux</taxon>
    </lineage>
</organism>
<keyword evidence="2" id="KW-0472">Membrane</keyword>
<dbReference type="Proteomes" id="UP000198891">
    <property type="component" value="Unassembled WGS sequence"/>
</dbReference>
<dbReference type="RefSeq" id="WP_092553226.1">
    <property type="nucleotide sequence ID" value="NZ_FNPZ01000002.1"/>
</dbReference>
<proteinExistence type="predicted"/>